<reference evidence="2" key="5">
    <citation type="submission" date="2018-04" db="UniProtKB">
        <authorList>
            <consortium name="EnsemblFungi"/>
        </authorList>
    </citation>
    <scope>IDENTIFICATION</scope>
    <source>
        <strain evidence="2">R3-111a-1</strain>
    </source>
</reference>
<dbReference type="Proteomes" id="UP000006039">
    <property type="component" value="Unassembled WGS sequence"/>
</dbReference>
<dbReference type="VEuPathDB" id="FungiDB:GGTG_00076"/>
<reference evidence="2" key="4">
    <citation type="journal article" date="2015" name="G3 (Bethesda)">
        <title>Genome sequences of three phytopathogenic species of the Magnaporthaceae family of fungi.</title>
        <authorList>
            <person name="Okagaki L.H."/>
            <person name="Nunes C.C."/>
            <person name="Sailsbery J."/>
            <person name="Clay B."/>
            <person name="Brown D."/>
            <person name="John T."/>
            <person name="Oh Y."/>
            <person name="Young N."/>
            <person name="Fitzgerald M."/>
            <person name="Haas B.J."/>
            <person name="Zeng Q."/>
            <person name="Young S."/>
            <person name="Adiconis X."/>
            <person name="Fan L."/>
            <person name="Levin J.Z."/>
            <person name="Mitchell T.K."/>
            <person name="Okubara P.A."/>
            <person name="Farman M.L."/>
            <person name="Kohn L.M."/>
            <person name="Birren B."/>
            <person name="Ma L.-J."/>
            <person name="Dean R.A."/>
        </authorList>
    </citation>
    <scope>NUCLEOTIDE SEQUENCE</scope>
    <source>
        <strain evidence="2">R3-111a-1</strain>
    </source>
</reference>
<organism evidence="1">
    <name type="scientific">Gaeumannomyces tritici (strain R3-111a-1)</name>
    <name type="common">Wheat and barley take-all root rot fungus</name>
    <name type="synonym">Gaeumannomyces graminis var. tritici</name>
    <dbReference type="NCBI Taxonomy" id="644352"/>
    <lineage>
        <taxon>Eukaryota</taxon>
        <taxon>Fungi</taxon>
        <taxon>Dikarya</taxon>
        <taxon>Ascomycota</taxon>
        <taxon>Pezizomycotina</taxon>
        <taxon>Sordariomycetes</taxon>
        <taxon>Sordariomycetidae</taxon>
        <taxon>Magnaporthales</taxon>
        <taxon>Magnaporthaceae</taxon>
        <taxon>Gaeumannomyces</taxon>
    </lineage>
</organism>
<evidence type="ECO:0000313" key="2">
    <source>
        <dbReference type="EnsemblFungi" id="EJT80071"/>
    </source>
</evidence>
<name>J3NFN1_GAET3</name>
<accession>J3NFN1</accession>
<gene>
    <name evidence="2" type="primary">20340534</name>
    <name evidence="1" type="ORF">GGTG_00076</name>
</gene>
<sequence length="108" mass="11515">MEQSRLTGGPGGTKTVNGWEVGVTLWSAAKGVRDGMGEPCSPKRRSWRTLAHAAAQLNVLFYMSAMVNRGCSEAQKATAPSPENATAAKGNFGRRSIRRLLQGPVDAK</sequence>
<dbReference type="HOGENOM" id="CLU_2197144_0_0_1"/>
<dbReference type="EnsemblFungi" id="EJT80071">
    <property type="protein sequence ID" value="EJT80071"/>
    <property type="gene ID" value="GGTG_00076"/>
</dbReference>
<reference evidence="1" key="3">
    <citation type="submission" date="2010-09" db="EMBL/GenBank/DDBJ databases">
        <title>Annotation of Gaeumannomyces graminis var. tritici R3-111a-1.</title>
        <authorList>
            <consortium name="The Broad Institute Genome Sequencing Platform"/>
            <person name="Ma L.-J."/>
            <person name="Dead R."/>
            <person name="Young S.K."/>
            <person name="Zeng Q."/>
            <person name="Gargeya S."/>
            <person name="Fitzgerald M."/>
            <person name="Haas B."/>
            <person name="Abouelleil A."/>
            <person name="Alvarado L."/>
            <person name="Arachchi H.M."/>
            <person name="Berlin A."/>
            <person name="Brown A."/>
            <person name="Chapman S.B."/>
            <person name="Chen Z."/>
            <person name="Dunbar C."/>
            <person name="Freedman E."/>
            <person name="Gearin G."/>
            <person name="Gellesch M."/>
            <person name="Goldberg J."/>
            <person name="Griggs A."/>
            <person name="Gujja S."/>
            <person name="Heiman D."/>
            <person name="Howarth C."/>
            <person name="Larson L."/>
            <person name="Lui A."/>
            <person name="MacDonald P.J.P."/>
            <person name="Mehta T."/>
            <person name="Montmayeur A."/>
            <person name="Murphy C."/>
            <person name="Neiman D."/>
            <person name="Pearson M."/>
            <person name="Priest M."/>
            <person name="Roberts A."/>
            <person name="Saif S."/>
            <person name="Shea T."/>
            <person name="Shenoy N."/>
            <person name="Sisk P."/>
            <person name="Stolte C."/>
            <person name="Sykes S."/>
            <person name="Yandava C."/>
            <person name="Wortman J."/>
            <person name="Nusbaum C."/>
            <person name="Birren B."/>
        </authorList>
    </citation>
    <scope>NUCLEOTIDE SEQUENCE</scope>
    <source>
        <strain evidence="1">R3-111a-1</strain>
    </source>
</reference>
<dbReference type="GeneID" id="20340534"/>
<protein>
    <submittedName>
        <fullName evidence="1 2">Uncharacterized protein</fullName>
    </submittedName>
</protein>
<dbReference type="AlphaFoldDB" id="J3NFN1"/>
<reference evidence="3" key="1">
    <citation type="submission" date="2010-07" db="EMBL/GenBank/DDBJ databases">
        <title>The genome sequence of Gaeumannomyces graminis var. tritici strain R3-111a-1.</title>
        <authorList>
            <consortium name="The Broad Institute Genome Sequencing Platform"/>
            <person name="Ma L.-J."/>
            <person name="Dead R."/>
            <person name="Young S."/>
            <person name="Zeng Q."/>
            <person name="Koehrsen M."/>
            <person name="Alvarado L."/>
            <person name="Berlin A."/>
            <person name="Chapman S.B."/>
            <person name="Chen Z."/>
            <person name="Freedman E."/>
            <person name="Gellesch M."/>
            <person name="Goldberg J."/>
            <person name="Griggs A."/>
            <person name="Gujja S."/>
            <person name="Heilman E.R."/>
            <person name="Heiman D."/>
            <person name="Hepburn T."/>
            <person name="Howarth C."/>
            <person name="Jen D."/>
            <person name="Larson L."/>
            <person name="Mehta T."/>
            <person name="Neiman D."/>
            <person name="Pearson M."/>
            <person name="Roberts A."/>
            <person name="Saif S."/>
            <person name="Shea T."/>
            <person name="Shenoy N."/>
            <person name="Sisk P."/>
            <person name="Stolte C."/>
            <person name="Sykes S."/>
            <person name="Walk T."/>
            <person name="White J."/>
            <person name="Yandava C."/>
            <person name="Haas B."/>
            <person name="Nusbaum C."/>
            <person name="Birren B."/>
        </authorList>
    </citation>
    <scope>NUCLEOTIDE SEQUENCE [LARGE SCALE GENOMIC DNA]</scope>
    <source>
        <strain evidence="3">R3-111a-1</strain>
    </source>
</reference>
<dbReference type="EMBL" id="GL385395">
    <property type="protein sequence ID" value="EJT80071.1"/>
    <property type="molecule type" value="Genomic_DNA"/>
</dbReference>
<proteinExistence type="predicted"/>
<evidence type="ECO:0000313" key="3">
    <source>
        <dbReference type="Proteomes" id="UP000006039"/>
    </source>
</evidence>
<evidence type="ECO:0000313" key="1">
    <source>
        <dbReference type="EMBL" id="EJT80071.1"/>
    </source>
</evidence>
<keyword evidence="3" id="KW-1185">Reference proteome</keyword>
<dbReference type="RefSeq" id="XP_009216080.1">
    <property type="nucleotide sequence ID" value="XM_009217816.1"/>
</dbReference>
<reference evidence="1" key="2">
    <citation type="submission" date="2010-07" db="EMBL/GenBank/DDBJ databases">
        <authorList>
            <consortium name="The Broad Institute Genome Sequencing Platform"/>
            <consortium name="Broad Institute Genome Sequencing Center for Infectious Disease"/>
            <person name="Ma L.-J."/>
            <person name="Dead R."/>
            <person name="Young S."/>
            <person name="Zeng Q."/>
            <person name="Koehrsen M."/>
            <person name="Alvarado L."/>
            <person name="Berlin A."/>
            <person name="Chapman S.B."/>
            <person name="Chen Z."/>
            <person name="Freedman E."/>
            <person name="Gellesch M."/>
            <person name="Goldberg J."/>
            <person name="Griggs A."/>
            <person name="Gujja S."/>
            <person name="Heilman E.R."/>
            <person name="Heiman D."/>
            <person name="Hepburn T."/>
            <person name="Howarth C."/>
            <person name="Jen D."/>
            <person name="Larson L."/>
            <person name="Mehta T."/>
            <person name="Neiman D."/>
            <person name="Pearson M."/>
            <person name="Roberts A."/>
            <person name="Saif S."/>
            <person name="Shea T."/>
            <person name="Shenoy N."/>
            <person name="Sisk P."/>
            <person name="Stolte C."/>
            <person name="Sykes S."/>
            <person name="Walk T."/>
            <person name="White J."/>
            <person name="Yandava C."/>
            <person name="Haas B."/>
            <person name="Nusbaum C."/>
            <person name="Birren B."/>
        </authorList>
    </citation>
    <scope>NUCLEOTIDE SEQUENCE</scope>
    <source>
        <strain evidence="1">R3-111a-1</strain>
    </source>
</reference>